<accession>A0ABY6UAR5</accession>
<dbReference type="InterPro" id="IPR036047">
    <property type="entry name" value="F-box-like_dom_sf"/>
</dbReference>
<protein>
    <recommendedName>
        <fullName evidence="3">F-box domain-containing protein</fullName>
    </recommendedName>
</protein>
<name>A0ABY6UAR5_BIOOC</name>
<sequence>MAPATEVSALSIMPTELRHEILTHCPDPLTLRSLALSCKAFYATFSASQDKIITAVVSGFIHPSVQHAASAAVAASKLPAGDLATFRRFKDEHLKPQQVAPDSLTCAWSMSDSLLLAPLHDHVKYLADDIFQELLGRLPYPEAGGSMASEPNDSRPSATELHRLQRAIYIFQMFCHLFDREPNYRQSNANNSQPIDVWRACYPKLAQYEVHQQVCLHEYFVGLIAKCFNEIVWHDVTWGYLGVDLITRTDSTLAQHVLFRGLGTLRMLAEARNYQEIHRAPRVTWLEPLSTKMQTLAQLGLGRL</sequence>
<organism evidence="1 2">
    <name type="scientific">Bionectria ochroleuca</name>
    <name type="common">Gliocladium roseum</name>
    <dbReference type="NCBI Taxonomy" id="29856"/>
    <lineage>
        <taxon>Eukaryota</taxon>
        <taxon>Fungi</taxon>
        <taxon>Dikarya</taxon>
        <taxon>Ascomycota</taxon>
        <taxon>Pezizomycotina</taxon>
        <taxon>Sordariomycetes</taxon>
        <taxon>Hypocreomycetidae</taxon>
        <taxon>Hypocreales</taxon>
        <taxon>Bionectriaceae</taxon>
        <taxon>Clonostachys</taxon>
    </lineage>
</organism>
<gene>
    <name evidence="1" type="ORF">CLO192961_LOCUS228779</name>
</gene>
<dbReference type="EMBL" id="CABFNS010000782">
    <property type="protein sequence ID" value="VUC28223.1"/>
    <property type="molecule type" value="Genomic_DNA"/>
</dbReference>
<reference evidence="1 2" key="1">
    <citation type="submission" date="2019-06" db="EMBL/GenBank/DDBJ databases">
        <authorList>
            <person name="Broberg M."/>
        </authorList>
    </citation>
    <scope>NUCLEOTIDE SEQUENCE [LARGE SCALE GENOMIC DNA]</scope>
</reference>
<keyword evidence="2" id="KW-1185">Reference proteome</keyword>
<proteinExistence type="predicted"/>
<dbReference type="Proteomes" id="UP000766486">
    <property type="component" value="Unassembled WGS sequence"/>
</dbReference>
<dbReference type="SUPFAM" id="SSF81383">
    <property type="entry name" value="F-box domain"/>
    <property type="match status" value="1"/>
</dbReference>
<evidence type="ECO:0008006" key="3">
    <source>
        <dbReference type="Google" id="ProtNLM"/>
    </source>
</evidence>
<comment type="caution">
    <text evidence="1">The sequence shown here is derived from an EMBL/GenBank/DDBJ whole genome shotgun (WGS) entry which is preliminary data.</text>
</comment>
<evidence type="ECO:0000313" key="2">
    <source>
        <dbReference type="Proteomes" id="UP000766486"/>
    </source>
</evidence>
<evidence type="ECO:0000313" key="1">
    <source>
        <dbReference type="EMBL" id="VUC28223.1"/>
    </source>
</evidence>